<accession>A0A398CUF6</accession>
<comment type="caution">
    <text evidence="5">The sequence shown here is derived from an EMBL/GenBank/DDBJ whole genome shotgun (WGS) entry which is preliminary data.</text>
</comment>
<dbReference type="InterPro" id="IPR043128">
    <property type="entry name" value="Rev_trsase/Diguanyl_cyclase"/>
</dbReference>
<dbReference type="InterPro" id="IPR001633">
    <property type="entry name" value="EAL_dom"/>
</dbReference>
<dbReference type="Gene3D" id="3.20.20.450">
    <property type="entry name" value="EAL domain"/>
    <property type="match status" value="1"/>
</dbReference>
<evidence type="ECO:0000313" key="5">
    <source>
        <dbReference type="EMBL" id="RIE02911.1"/>
    </source>
</evidence>
<dbReference type="AlphaFoldDB" id="A0A398CUF6"/>
<dbReference type="SMART" id="SM00052">
    <property type="entry name" value="EAL"/>
    <property type="match status" value="1"/>
</dbReference>
<dbReference type="InterPro" id="IPR000644">
    <property type="entry name" value="CBS_dom"/>
</dbReference>
<keyword evidence="1" id="KW-0129">CBS domain</keyword>
<dbReference type="InterPro" id="IPR046342">
    <property type="entry name" value="CBS_dom_sf"/>
</dbReference>
<dbReference type="Pfam" id="PF00563">
    <property type="entry name" value="EAL"/>
    <property type="match status" value="1"/>
</dbReference>
<dbReference type="InterPro" id="IPR050706">
    <property type="entry name" value="Cyclic-di-GMP_PDE-like"/>
</dbReference>
<keyword evidence="6" id="KW-1185">Reference proteome</keyword>
<dbReference type="Proteomes" id="UP000266340">
    <property type="component" value="Unassembled WGS sequence"/>
</dbReference>
<dbReference type="Pfam" id="PF00571">
    <property type="entry name" value="CBS"/>
    <property type="match status" value="2"/>
</dbReference>
<evidence type="ECO:0000259" key="2">
    <source>
        <dbReference type="PROSITE" id="PS50883"/>
    </source>
</evidence>
<dbReference type="Pfam" id="PF00990">
    <property type="entry name" value="GGDEF"/>
    <property type="match status" value="1"/>
</dbReference>
<dbReference type="RefSeq" id="WP_119150940.1">
    <property type="nucleotide sequence ID" value="NZ_JBHSOV010000055.1"/>
</dbReference>
<dbReference type="CDD" id="cd01948">
    <property type="entry name" value="EAL"/>
    <property type="match status" value="1"/>
</dbReference>
<dbReference type="Gene3D" id="3.10.580.10">
    <property type="entry name" value="CBS-domain"/>
    <property type="match status" value="1"/>
</dbReference>
<feature type="domain" description="GGDEF" evidence="3">
    <location>
        <begin position="437"/>
        <end position="586"/>
    </location>
</feature>
<organism evidence="5 6">
    <name type="scientific">Cohnella faecalis</name>
    <dbReference type="NCBI Taxonomy" id="2315694"/>
    <lineage>
        <taxon>Bacteria</taxon>
        <taxon>Bacillati</taxon>
        <taxon>Bacillota</taxon>
        <taxon>Bacilli</taxon>
        <taxon>Bacillales</taxon>
        <taxon>Paenibacillaceae</taxon>
        <taxon>Cohnella</taxon>
    </lineage>
</organism>
<sequence length="603" mass="67469">MDNDVGVWFGKQSPERLEEAIDRQSSEVRYSPIASLLDGSVFGYEAVPWDEQAGAAWDAGRFFEQADKQGSLYDADRRFRESAIRGMAPLLTHVKLFIPVPARIIYDARLYPGNTLYRIEAAGLRPENVVLLLVDQGEGHSDTLIAAIRHYRLQGFRIALSGIGADRVSFRRLVELKPDYARIGGEWLPAHARDHAGESLFQAICLLARKEKIVLLAEGVAQEEQLRALMTHGVGYAQGEWIGESGERLEPIRREASERIRLEMRSKYHGSAGAGALVELLEPATTFSRRTPVSEVAQHFERHRETNGFVIVDDDKRPVGLLMKEKLHQMLAWQFGLPLYWNRPVDKIMDTQPLVVDQATSVDQLSQVAMAREPDKLYDAVVVTKNGRTEGIVSIRSLLEWVTNARMADAQSSSPLTGLPGNEPIRRELTRRLEDGRPFAILYADLDYFKWYNDKYGFHRGDDVIRFTSEALQTVVKEHGADESFVGHIGGDDFIVMTYYGNPVKMAEETLAFFEKGISSFLNDERGPSSDRSGKPLSGAALSLSLALLICRNADGWTPEKLAEYSALLKKRAKEKNGSSLAWEALGAGEGMDDRDKVVFTPR</sequence>
<evidence type="ECO:0000259" key="4">
    <source>
        <dbReference type="PROSITE" id="PS51371"/>
    </source>
</evidence>
<dbReference type="Gene3D" id="3.30.70.270">
    <property type="match status" value="1"/>
</dbReference>
<dbReference type="InterPro" id="IPR035919">
    <property type="entry name" value="EAL_sf"/>
</dbReference>
<dbReference type="SMART" id="SM00267">
    <property type="entry name" value="GGDEF"/>
    <property type="match status" value="1"/>
</dbReference>
<dbReference type="CDD" id="cd04598">
    <property type="entry name" value="CBS_pair_GGDEF_EAL"/>
    <property type="match status" value="1"/>
</dbReference>
<dbReference type="CDD" id="cd01949">
    <property type="entry name" value="GGDEF"/>
    <property type="match status" value="1"/>
</dbReference>
<dbReference type="InterPro" id="IPR029787">
    <property type="entry name" value="Nucleotide_cyclase"/>
</dbReference>
<dbReference type="InterPro" id="IPR000160">
    <property type="entry name" value="GGDEF_dom"/>
</dbReference>
<name>A0A398CUF6_9BACL</name>
<dbReference type="SUPFAM" id="SSF141868">
    <property type="entry name" value="EAL domain-like"/>
    <property type="match status" value="1"/>
</dbReference>
<dbReference type="GO" id="GO:0071111">
    <property type="term" value="F:cyclic-guanylate-specific phosphodiesterase activity"/>
    <property type="evidence" value="ECO:0007669"/>
    <property type="project" value="InterPro"/>
</dbReference>
<dbReference type="OrthoDB" id="9813903at2"/>
<evidence type="ECO:0000259" key="3">
    <source>
        <dbReference type="PROSITE" id="PS50887"/>
    </source>
</evidence>
<reference evidence="5 6" key="1">
    <citation type="submission" date="2018-09" db="EMBL/GenBank/DDBJ databases">
        <title>Cohnella cavernae sp. nov., isolated from a karst cave.</title>
        <authorList>
            <person name="Zhu H."/>
        </authorList>
    </citation>
    <scope>NUCLEOTIDE SEQUENCE [LARGE SCALE GENOMIC DNA]</scope>
    <source>
        <strain evidence="5 6">K2E09-144</strain>
    </source>
</reference>
<gene>
    <name evidence="5" type="ORF">D3H35_20070</name>
</gene>
<dbReference type="EMBL" id="QXJM01000039">
    <property type="protein sequence ID" value="RIE02911.1"/>
    <property type="molecule type" value="Genomic_DNA"/>
</dbReference>
<dbReference type="PROSITE" id="PS51371">
    <property type="entry name" value="CBS"/>
    <property type="match status" value="2"/>
</dbReference>
<dbReference type="PANTHER" id="PTHR33121">
    <property type="entry name" value="CYCLIC DI-GMP PHOSPHODIESTERASE PDEF"/>
    <property type="match status" value="1"/>
</dbReference>
<protein>
    <submittedName>
        <fullName evidence="5">GGDEF domain-containing protein</fullName>
    </submittedName>
</protein>
<dbReference type="NCBIfam" id="TIGR00254">
    <property type="entry name" value="GGDEF"/>
    <property type="match status" value="1"/>
</dbReference>
<feature type="domain" description="EAL" evidence="2">
    <location>
        <begin position="10"/>
        <end position="259"/>
    </location>
</feature>
<dbReference type="SUPFAM" id="SSF55073">
    <property type="entry name" value="Nucleotide cyclase"/>
    <property type="match status" value="1"/>
</dbReference>
<dbReference type="PROSITE" id="PS50883">
    <property type="entry name" value="EAL"/>
    <property type="match status" value="1"/>
</dbReference>
<feature type="domain" description="CBS" evidence="4">
    <location>
        <begin position="349"/>
        <end position="410"/>
    </location>
</feature>
<dbReference type="SUPFAM" id="SSF54631">
    <property type="entry name" value="CBS-domain pair"/>
    <property type="match status" value="1"/>
</dbReference>
<proteinExistence type="predicted"/>
<feature type="domain" description="CBS" evidence="4">
    <location>
        <begin position="280"/>
        <end position="339"/>
    </location>
</feature>
<evidence type="ECO:0000256" key="1">
    <source>
        <dbReference type="PROSITE-ProRule" id="PRU00703"/>
    </source>
</evidence>
<dbReference type="PROSITE" id="PS50887">
    <property type="entry name" value="GGDEF"/>
    <property type="match status" value="1"/>
</dbReference>
<dbReference type="PANTHER" id="PTHR33121:SF76">
    <property type="entry name" value="SIGNALING PROTEIN"/>
    <property type="match status" value="1"/>
</dbReference>
<evidence type="ECO:0000313" key="6">
    <source>
        <dbReference type="Proteomes" id="UP000266340"/>
    </source>
</evidence>